<dbReference type="Pfam" id="PF20671">
    <property type="entry name" value="COG3_C"/>
    <property type="match status" value="1"/>
</dbReference>
<keyword evidence="5" id="KW-0653">Protein transport</keyword>
<feature type="domain" description="Conserved oligomeric Golgi complex subunit 3 N-terminal" evidence="10">
    <location>
        <begin position="63"/>
        <end position="205"/>
    </location>
</feature>
<evidence type="ECO:0000256" key="6">
    <source>
        <dbReference type="ARBA" id="ARBA00023034"/>
    </source>
</evidence>
<evidence type="ECO:0000256" key="4">
    <source>
        <dbReference type="ARBA" id="ARBA00022448"/>
    </source>
</evidence>
<feature type="region of interest" description="Disordered" evidence="9">
    <location>
        <begin position="1"/>
        <end position="25"/>
    </location>
</feature>
<comment type="caution">
    <text evidence="12">The sequence shown here is derived from an EMBL/GenBank/DDBJ whole genome shotgun (WGS) entry which is preliminary data.</text>
</comment>
<dbReference type="InterPro" id="IPR048685">
    <property type="entry name" value="COG3_C"/>
</dbReference>
<evidence type="ECO:0000259" key="11">
    <source>
        <dbReference type="Pfam" id="PF20671"/>
    </source>
</evidence>
<dbReference type="GO" id="GO:0017119">
    <property type="term" value="C:Golgi transport complex"/>
    <property type="evidence" value="ECO:0007669"/>
    <property type="project" value="TreeGrafter"/>
</dbReference>
<dbReference type="VEuPathDB" id="FungiDB:TRICI_004951"/>
<evidence type="ECO:0000256" key="2">
    <source>
        <dbReference type="ARBA" id="ARBA00009936"/>
    </source>
</evidence>
<dbReference type="GO" id="GO:0006891">
    <property type="term" value="P:intra-Golgi vesicle-mediated transport"/>
    <property type="evidence" value="ECO:0007669"/>
    <property type="project" value="TreeGrafter"/>
</dbReference>
<keyword evidence="4" id="KW-0813">Transport</keyword>
<dbReference type="AlphaFoldDB" id="A0A642UY29"/>
<feature type="compositionally biased region" description="Basic and acidic residues" evidence="9">
    <location>
        <begin position="1"/>
        <end position="12"/>
    </location>
</feature>
<keyword evidence="6" id="KW-0333">Golgi apparatus</keyword>
<dbReference type="InterPro" id="IPR048320">
    <property type="entry name" value="COG3_N"/>
</dbReference>
<evidence type="ECO:0000256" key="3">
    <source>
        <dbReference type="ARBA" id="ARBA00020976"/>
    </source>
</evidence>
<comment type="subcellular location">
    <subcellularLocation>
        <location evidence="1">Golgi apparatus membrane</location>
        <topology evidence="1">Peripheral membrane protein</topology>
    </subcellularLocation>
</comment>
<evidence type="ECO:0000256" key="1">
    <source>
        <dbReference type="ARBA" id="ARBA00004395"/>
    </source>
</evidence>
<dbReference type="GO" id="GO:0032258">
    <property type="term" value="P:cytoplasm to vacuole targeting by the Cvt pathway"/>
    <property type="evidence" value="ECO:0007669"/>
    <property type="project" value="TreeGrafter"/>
</dbReference>
<keyword evidence="7" id="KW-0472">Membrane</keyword>
<keyword evidence="13" id="KW-1185">Reference proteome</keyword>
<dbReference type="InterPro" id="IPR007265">
    <property type="entry name" value="COG_su3"/>
</dbReference>
<protein>
    <recommendedName>
        <fullName evidence="3">Conserved oligomeric Golgi complex subunit 3</fullName>
    </recommendedName>
    <alternativeName>
        <fullName evidence="8">Component of oligomeric Golgi complex 3</fullName>
    </alternativeName>
</protein>
<dbReference type="PANTHER" id="PTHR13302:SF8">
    <property type="entry name" value="CONSERVED OLIGOMERIC GOLGI COMPLEX SUBUNIT 3"/>
    <property type="match status" value="1"/>
</dbReference>
<dbReference type="GO" id="GO:0005801">
    <property type="term" value="C:cis-Golgi network"/>
    <property type="evidence" value="ECO:0007669"/>
    <property type="project" value="InterPro"/>
</dbReference>
<evidence type="ECO:0000256" key="7">
    <source>
        <dbReference type="ARBA" id="ARBA00023136"/>
    </source>
</evidence>
<dbReference type="EMBL" id="SWFS01000376">
    <property type="protein sequence ID" value="KAA8907660.1"/>
    <property type="molecule type" value="Genomic_DNA"/>
</dbReference>
<evidence type="ECO:0000313" key="13">
    <source>
        <dbReference type="Proteomes" id="UP000761534"/>
    </source>
</evidence>
<accession>A0A642UY29</accession>
<feature type="compositionally biased region" description="Basic and acidic residues" evidence="9">
    <location>
        <begin position="416"/>
        <end position="427"/>
    </location>
</feature>
<gene>
    <name evidence="12" type="ORF">TRICI_004951</name>
</gene>
<evidence type="ECO:0000259" key="10">
    <source>
        <dbReference type="Pfam" id="PF04136"/>
    </source>
</evidence>
<dbReference type="Pfam" id="PF04136">
    <property type="entry name" value="COG3_N"/>
    <property type="match status" value="1"/>
</dbReference>
<sequence>MHLERGGKRDGGIKSMTFPPTEREMQEYEERKKRWMYDDFDVEIVNWFDELDLANIYEYIEFRETANAYSHSCKELLKQADRVMKYLDELSLGFAYVQEQTSGIEQASGSIVKQQSHLDSLSKNVEENLLIFTKLEKALRMLHSPGSDLVTKHRFKELLADLDVGLEYVNKHTNFKDIDLYQMRYRQCMTRALTLAQTYFNNQIRDIMNQVQHQISTKSLNPTTQSALLYAKFENEASRLQEVTEHIAIRCGAHEEYNGLYEECLKTYLSARYKLVNPMVHKKFEEFASDPRNLVQLSRSSLSFYKQLCGDEKNLFDKFFSNGDSYFNEWLSDLCDPLYDTLRQRIIRETSIDNLCELTSMLLSYDNTGDEEDDSINYAYVFQPVLHDVQSRLVFRVQTYIQSDIVQYVPKPEDLSEMRGHRKKDAEEEKDGGEDSFNTETLFKDWYPPMRKAITLLSQIYQLVKSTVFDDLAHRIVHECMGSLQRAQTLVVSRLGAIEAHLFFIKHLLTLRTQIMGFDIDYVPAEVLVDFSGLQEVFTKVRQEGVSFSGSGLLNLAKASVPKVVNNMFDAKEELYAKLKNSIHEFTEASVQSIVKSILDNPDPKTAVEKTRQLRQDATTEFPRIRGIIETYIDDERTIDILIDSIQDLVIQTYDTYQKTILSMVKSPEEVDGMMEVDGLVPWLGNIVGKLHKPTTSFYLDETQSTTSTTNN</sequence>
<dbReference type="GO" id="GO:0006914">
    <property type="term" value="P:autophagy"/>
    <property type="evidence" value="ECO:0007669"/>
    <property type="project" value="TreeGrafter"/>
</dbReference>
<dbReference type="GO" id="GO:0007030">
    <property type="term" value="P:Golgi organization"/>
    <property type="evidence" value="ECO:0007669"/>
    <property type="project" value="TreeGrafter"/>
</dbReference>
<evidence type="ECO:0000256" key="5">
    <source>
        <dbReference type="ARBA" id="ARBA00022927"/>
    </source>
</evidence>
<feature type="region of interest" description="Disordered" evidence="9">
    <location>
        <begin position="416"/>
        <end position="436"/>
    </location>
</feature>
<dbReference type="Proteomes" id="UP000761534">
    <property type="component" value="Unassembled WGS sequence"/>
</dbReference>
<dbReference type="PANTHER" id="PTHR13302">
    <property type="entry name" value="CONSERVED OLIGOMERIC GOLGI COMPLEX COMPONENT 3"/>
    <property type="match status" value="1"/>
</dbReference>
<evidence type="ECO:0000256" key="9">
    <source>
        <dbReference type="SAM" id="MobiDB-lite"/>
    </source>
</evidence>
<dbReference type="GO" id="GO:0000139">
    <property type="term" value="C:Golgi membrane"/>
    <property type="evidence" value="ECO:0007669"/>
    <property type="project" value="UniProtKB-SubCell"/>
</dbReference>
<proteinExistence type="inferred from homology"/>
<feature type="domain" description="Conserved oligomeric Golgi complex subunit 3 C-terminal" evidence="11">
    <location>
        <begin position="226"/>
        <end position="533"/>
    </location>
</feature>
<dbReference type="OrthoDB" id="296793at2759"/>
<comment type="similarity">
    <text evidence="2">Belongs to the COG3 family.</text>
</comment>
<evidence type="ECO:0000313" key="12">
    <source>
        <dbReference type="EMBL" id="KAA8907660.1"/>
    </source>
</evidence>
<organism evidence="12 13">
    <name type="scientific">Trichomonascus ciferrii</name>
    <dbReference type="NCBI Taxonomy" id="44093"/>
    <lineage>
        <taxon>Eukaryota</taxon>
        <taxon>Fungi</taxon>
        <taxon>Dikarya</taxon>
        <taxon>Ascomycota</taxon>
        <taxon>Saccharomycotina</taxon>
        <taxon>Dipodascomycetes</taxon>
        <taxon>Dipodascales</taxon>
        <taxon>Trichomonascaceae</taxon>
        <taxon>Trichomonascus</taxon>
        <taxon>Trichomonascus ciferrii complex</taxon>
    </lineage>
</organism>
<name>A0A642UY29_9ASCO</name>
<evidence type="ECO:0000256" key="8">
    <source>
        <dbReference type="ARBA" id="ARBA00031339"/>
    </source>
</evidence>
<reference evidence="12" key="1">
    <citation type="journal article" date="2019" name="G3 (Bethesda)">
        <title>Genome Assemblies of Two Rare Opportunistic Yeast Pathogens: Diutina rugosa (syn. Candida rugosa) and Trichomonascus ciferrii (syn. Candida ciferrii).</title>
        <authorList>
            <person name="Mixao V."/>
            <person name="Saus E."/>
            <person name="Hansen A.P."/>
            <person name="Lass-Florl C."/>
            <person name="Gabaldon T."/>
        </authorList>
    </citation>
    <scope>NUCLEOTIDE SEQUENCE</scope>
    <source>
        <strain evidence="12">CBS 4856</strain>
    </source>
</reference>